<dbReference type="EMBL" id="JAVYJV010000017">
    <property type="protein sequence ID" value="KAK4348543.1"/>
    <property type="molecule type" value="Genomic_DNA"/>
</dbReference>
<evidence type="ECO:0000313" key="1">
    <source>
        <dbReference type="EMBL" id="KAK4348543.1"/>
    </source>
</evidence>
<organism evidence="1 2">
    <name type="scientific">Anisodus tanguticus</name>
    <dbReference type="NCBI Taxonomy" id="243964"/>
    <lineage>
        <taxon>Eukaryota</taxon>
        <taxon>Viridiplantae</taxon>
        <taxon>Streptophyta</taxon>
        <taxon>Embryophyta</taxon>
        <taxon>Tracheophyta</taxon>
        <taxon>Spermatophyta</taxon>
        <taxon>Magnoliopsida</taxon>
        <taxon>eudicotyledons</taxon>
        <taxon>Gunneridae</taxon>
        <taxon>Pentapetalae</taxon>
        <taxon>asterids</taxon>
        <taxon>lamiids</taxon>
        <taxon>Solanales</taxon>
        <taxon>Solanaceae</taxon>
        <taxon>Solanoideae</taxon>
        <taxon>Hyoscyameae</taxon>
        <taxon>Anisodus</taxon>
    </lineage>
</organism>
<accession>A0AAE1RC82</accession>
<name>A0AAE1RC82_9SOLA</name>
<evidence type="ECO:0000313" key="2">
    <source>
        <dbReference type="Proteomes" id="UP001291623"/>
    </source>
</evidence>
<dbReference type="Proteomes" id="UP001291623">
    <property type="component" value="Unassembled WGS sequence"/>
</dbReference>
<dbReference type="AlphaFoldDB" id="A0AAE1RC82"/>
<reference evidence="1" key="1">
    <citation type="submission" date="2023-12" db="EMBL/GenBank/DDBJ databases">
        <title>Genome assembly of Anisodus tanguticus.</title>
        <authorList>
            <person name="Wang Y.-J."/>
        </authorList>
    </citation>
    <scope>NUCLEOTIDE SEQUENCE</scope>
    <source>
        <strain evidence="1">KB-2021</strain>
        <tissue evidence="1">Leaf</tissue>
    </source>
</reference>
<keyword evidence="2" id="KW-1185">Reference proteome</keyword>
<proteinExistence type="predicted"/>
<comment type="caution">
    <text evidence="1">The sequence shown here is derived from an EMBL/GenBank/DDBJ whole genome shotgun (WGS) entry which is preliminary data.</text>
</comment>
<gene>
    <name evidence="1" type="ORF">RND71_031298</name>
</gene>
<sequence>MACLSSSNSSDGHSDGMPLMRCASTGDLYPIITTTTNNQATSPSTLAALSPTLCIIVWDIREHRC</sequence>
<protein>
    <submittedName>
        <fullName evidence="1">Uncharacterized protein</fullName>
    </submittedName>
</protein>